<evidence type="ECO:0000259" key="1">
    <source>
        <dbReference type="SMART" id="SM00672"/>
    </source>
</evidence>
<proteinExistence type="predicted"/>
<feature type="non-terminal residue" evidence="2">
    <location>
        <position position="363"/>
    </location>
</feature>
<dbReference type="SMART" id="SM00672">
    <property type="entry name" value="CAP10"/>
    <property type="match status" value="1"/>
</dbReference>
<feature type="domain" description="Glycosyl transferase CAP10" evidence="1">
    <location>
        <begin position="69"/>
        <end position="340"/>
    </location>
</feature>
<name>A0A2J6QEE8_9HELO</name>
<reference evidence="2 3" key="1">
    <citation type="submission" date="2016-05" db="EMBL/GenBank/DDBJ databases">
        <title>A degradative enzymes factory behind the ericoid mycorrhizal symbiosis.</title>
        <authorList>
            <consortium name="DOE Joint Genome Institute"/>
            <person name="Martino E."/>
            <person name="Morin E."/>
            <person name="Grelet G."/>
            <person name="Kuo A."/>
            <person name="Kohler A."/>
            <person name="Daghino S."/>
            <person name="Barry K."/>
            <person name="Choi C."/>
            <person name="Cichocki N."/>
            <person name="Clum A."/>
            <person name="Copeland A."/>
            <person name="Hainaut M."/>
            <person name="Haridas S."/>
            <person name="Labutti K."/>
            <person name="Lindquist E."/>
            <person name="Lipzen A."/>
            <person name="Khouja H.-R."/>
            <person name="Murat C."/>
            <person name="Ohm R."/>
            <person name="Olson A."/>
            <person name="Spatafora J."/>
            <person name="Veneault-Fourrey C."/>
            <person name="Henrissat B."/>
            <person name="Grigoriev I."/>
            <person name="Martin F."/>
            <person name="Perotto S."/>
        </authorList>
    </citation>
    <scope>NUCLEOTIDE SEQUENCE [LARGE SCALE GENOMIC DNA]</scope>
    <source>
        <strain evidence="2 3">UAMH 7357</strain>
    </source>
</reference>
<organism evidence="2 3">
    <name type="scientific">Hyaloscypha hepaticicola</name>
    <dbReference type="NCBI Taxonomy" id="2082293"/>
    <lineage>
        <taxon>Eukaryota</taxon>
        <taxon>Fungi</taxon>
        <taxon>Dikarya</taxon>
        <taxon>Ascomycota</taxon>
        <taxon>Pezizomycotina</taxon>
        <taxon>Leotiomycetes</taxon>
        <taxon>Helotiales</taxon>
        <taxon>Hyaloscyphaceae</taxon>
        <taxon>Hyaloscypha</taxon>
    </lineage>
</organism>
<keyword evidence="3" id="KW-1185">Reference proteome</keyword>
<protein>
    <recommendedName>
        <fullName evidence="1">Glycosyl transferase CAP10 domain-containing protein</fullName>
    </recommendedName>
</protein>
<dbReference type="Proteomes" id="UP000235672">
    <property type="component" value="Unassembled WGS sequence"/>
</dbReference>
<dbReference type="EMBL" id="KZ613472">
    <property type="protein sequence ID" value="PMD24641.1"/>
    <property type="molecule type" value="Genomic_DNA"/>
</dbReference>
<sequence length="363" mass="41605">MKEIDDAVARGPFTLKKEPDDYTGMVQLRIKDGNVSLLLNFSNPISKVVPERNAALHQLHRAIITSPEPIPDTILTLSILDTPHLNALSFSRSNDPQISQDFWIMPHFSFWTWPLPFIGTLDSALSRISTVESSTPWSKKIDKVVWRGTAWFNSVGNTNLRPKLLEVTKGKEWADVEDLKWYSNAEKASNSLLIEDFCKYKYIIYTEGVTYSGRLPFHQSCRSIILTPPLSYLMHTTHLIRPLFSSSIPLPSSSLSQNQPHLNSRWPRSYPQSQANIIFISPDWSDLEATVEWLRAHPEIAEGIAERQRDVVRKGYLSEASEVCYWRSLVRGWSSVVRIDEQEWGAWDDEGSRGLRWEEFSLT</sequence>
<evidence type="ECO:0000313" key="3">
    <source>
        <dbReference type="Proteomes" id="UP000235672"/>
    </source>
</evidence>
<evidence type="ECO:0000313" key="2">
    <source>
        <dbReference type="EMBL" id="PMD24641.1"/>
    </source>
</evidence>
<accession>A0A2J6QEE8</accession>
<dbReference type="Pfam" id="PF05686">
    <property type="entry name" value="Glyco_transf_90"/>
    <property type="match status" value="1"/>
</dbReference>
<dbReference type="AlphaFoldDB" id="A0A2J6QEE8"/>
<dbReference type="InterPro" id="IPR051091">
    <property type="entry name" value="O-Glucosyltr/Glycosyltrsf_90"/>
</dbReference>
<dbReference type="OrthoDB" id="202415at2759"/>
<dbReference type="InterPro" id="IPR006598">
    <property type="entry name" value="CAP10"/>
</dbReference>
<dbReference type="PANTHER" id="PTHR12203">
    <property type="entry name" value="KDEL LYS-ASP-GLU-LEU CONTAINING - RELATED"/>
    <property type="match status" value="1"/>
</dbReference>
<gene>
    <name evidence="2" type="ORF">NA56DRAFT_594946</name>
</gene>
<dbReference type="PANTHER" id="PTHR12203:SF63">
    <property type="entry name" value="GLYCOSYL TRANSFERASE CAP10 DOMAIN-CONTAINING PROTEIN"/>
    <property type="match status" value="1"/>
</dbReference>